<dbReference type="Proteomes" id="UP001364695">
    <property type="component" value="Unassembled WGS sequence"/>
</dbReference>
<sequence length="295" mass="31696">MRIHFTKMQGAGNDFVVLDGVRQDLSALDAALLQRLGDRRFGVGADQILLVQPAQQAGADFRYRIFNGSTGAEVQHCGNGARCFARYVRDQGLIDRDVIRVDTVNNRLELRLQSDGRVTVDMGAPRWQPSDLPFDPAGLTPDTASAVPLWTLDTPWHTDPATSGRPAQVQFAALSMGNPHAVIAVDDVERYPVADVGAWLESHPRFAQKVNVGFAQTLAPGEMRLRVFERDAGETLACGTGACAAAVAGMALGRQASAVEIHTRGGDLRIAWAGGDTPVLMTGPAETVFEGHIDL</sequence>
<evidence type="ECO:0000313" key="1">
    <source>
        <dbReference type="EMBL" id="MEJ7138342.1"/>
    </source>
</evidence>
<comment type="caution">
    <text evidence="1">The sequence shown here is derived from an EMBL/GenBank/DDBJ whole genome shotgun (WGS) entry which is preliminary data.</text>
</comment>
<accession>A0ACC6P2I0</accession>
<dbReference type="EC" id="5.1.1.7" evidence="1"/>
<reference evidence="1" key="1">
    <citation type="submission" date="2023-10" db="EMBL/GenBank/DDBJ databases">
        <title>Amphibacter perezi, gen. nov., sp. nov. a novel taxa of the family Comamonadaceae, class Betaproteobacteria isolated from the skin microbiota of Pelophylax perezi from different populations.</title>
        <authorList>
            <person name="Costa S."/>
            <person name="Proenca D.N."/>
            <person name="Lopes I."/>
            <person name="Morais P.V."/>
        </authorList>
    </citation>
    <scope>NUCLEOTIDE SEQUENCE</scope>
    <source>
        <strain evidence="1">SL12-8</strain>
    </source>
</reference>
<gene>
    <name evidence="1" type="primary">dapF</name>
    <name evidence="1" type="ORF">RV045_07845</name>
</gene>
<proteinExistence type="predicted"/>
<dbReference type="EMBL" id="JAWDIE010000010">
    <property type="protein sequence ID" value="MEJ7138342.1"/>
    <property type="molecule type" value="Genomic_DNA"/>
</dbReference>
<protein>
    <submittedName>
        <fullName evidence="1">Diaminopimelate epimerase</fullName>
        <ecNumber evidence="1">5.1.1.7</ecNumber>
    </submittedName>
</protein>
<keyword evidence="2" id="KW-1185">Reference proteome</keyword>
<keyword evidence="1" id="KW-0413">Isomerase</keyword>
<evidence type="ECO:0000313" key="2">
    <source>
        <dbReference type="Proteomes" id="UP001364695"/>
    </source>
</evidence>
<organism evidence="1 2">
    <name type="scientific">Amphibiibacter pelophylacis</name>
    <dbReference type="NCBI Taxonomy" id="1799477"/>
    <lineage>
        <taxon>Bacteria</taxon>
        <taxon>Pseudomonadati</taxon>
        <taxon>Pseudomonadota</taxon>
        <taxon>Betaproteobacteria</taxon>
        <taxon>Burkholderiales</taxon>
        <taxon>Sphaerotilaceae</taxon>
        <taxon>Amphibiibacter</taxon>
    </lineage>
</organism>
<name>A0ACC6P2I0_9BURK</name>